<evidence type="ECO:0000313" key="3">
    <source>
        <dbReference type="Proteomes" id="UP001556692"/>
    </source>
</evidence>
<proteinExistence type="predicted"/>
<dbReference type="EMBL" id="JBDPGJ010000001">
    <property type="protein sequence ID" value="MEX0404485.1"/>
    <property type="molecule type" value="Genomic_DNA"/>
</dbReference>
<gene>
    <name evidence="2" type="ORF">ABGN05_02285</name>
</gene>
<name>A0ABV3SDQ3_9HYPH</name>
<sequence>MEPVRHVAEICVGRAVLFGSLAIILLMVAFSFDPVLAFKCGAITTLLMSAILTFKALQAHAVPPRRTEAWIYLDERWRPSCERSNRMFSTVLREVYALFARTTLIAACGFFASSLLLDLLGVQPFAFAAH</sequence>
<evidence type="ECO:0000256" key="1">
    <source>
        <dbReference type="SAM" id="Phobius"/>
    </source>
</evidence>
<organism evidence="2 3">
    <name type="scientific">Aquibium pacificus</name>
    <dbReference type="NCBI Taxonomy" id="3153579"/>
    <lineage>
        <taxon>Bacteria</taxon>
        <taxon>Pseudomonadati</taxon>
        <taxon>Pseudomonadota</taxon>
        <taxon>Alphaproteobacteria</taxon>
        <taxon>Hyphomicrobiales</taxon>
        <taxon>Phyllobacteriaceae</taxon>
        <taxon>Aquibium</taxon>
    </lineage>
</organism>
<keyword evidence="1" id="KW-1133">Transmembrane helix</keyword>
<evidence type="ECO:0000313" key="2">
    <source>
        <dbReference type="EMBL" id="MEX0404485.1"/>
    </source>
</evidence>
<feature type="transmembrane region" description="Helical" evidence="1">
    <location>
        <begin position="36"/>
        <end position="57"/>
    </location>
</feature>
<keyword evidence="1" id="KW-0472">Membrane</keyword>
<keyword evidence="3" id="KW-1185">Reference proteome</keyword>
<dbReference type="RefSeq" id="WP_367952373.1">
    <property type="nucleotide sequence ID" value="NZ_JBDPGJ010000001.1"/>
</dbReference>
<reference evidence="2 3" key="1">
    <citation type="submission" date="2024-05" db="EMBL/GenBank/DDBJ databases">
        <authorList>
            <person name="Jiang F."/>
        </authorList>
    </citation>
    <scope>NUCLEOTIDE SEQUENCE [LARGE SCALE GENOMIC DNA]</scope>
    <source>
        <strain evidence="2 3">LZ166</strain>
    </source>
</reference>
<comment type="caution">
    <text evidence="2">The sequence shown here is derived from an EMBL/GenBank/DDBJ whole genome shotgun (WGS) entry which is preliminary data.</text>
</comment>
<feature type="transmembrane region" description="Helical" evidence="1">
    <location>
        <begin position="12"/>
        <end position="30"/>
    </location>
</feature>
<feature type="transmembrane region" description="Helical" evidence="1">
    <location>
        <begin position="95"/>
        <end position="117"/>
    </location>
</feature>
<protein>
    <submittedName>
        <fullName evidence="2">Uncharacterized protein</fullName>
    </submittedName>
</protein>
<keyword evidence="1" id="KW-0812">Transmembrane</keyword>
<dbReference type="Proteomes" id="UP001556692">
    <property type="component" value="Unassembled WGS sequence"/>
</dbReference>
<accession>A0ABV3SDQ3</accession>